<dbReference type="AlphaFoldDB" id="A0A7W6BS66"/>
<dbReference type="EMBL" id="JACIDT010000037">
    <property type="protein sequence ID" value="MBB3928822.1"/>
    <property type="molecule type" value="Genomic_DNA"/>
</dbReference>
<comment type="caution">
    <text evidence="1">The sequence shown here is derived from an EMBL/GenBank/DDBJ whole genome shotgun (WGS) entry which is preliminary data.</text>
</comment>
<sequence length="52" mass="5896">MAVNPDTTARKLVSLPHEMVKAIQDFRFENRIASESEAIRQLIQKGLNSGRK</sequence>
<gene>
    <name evidence="1" type="ORF">GGR43_004567</name>
</gene>
<proteinExistence type="predicted"/>
<evidence type="ECO:0000313" key="1">
    <source>
        <dbReference type="EMBL" id="MBB3928822.1"/>
    </source>
</evidence>
<protein>
    <submittedName>
        <fullName evidence="1">Metal-responsive CopG/Arc/MetJ family transcriptional regulator</fullName>
    </submittedName>
</protein>
<accession>A0A7W6BS66</accession>
<dbReference type="SUPFAM" id="SSF47598">
    <property type="entry name" value="Ribbon-helix-helix"/>
    <property type="match status" value="1"/>
</dbReference>
<keyword evidence="2" id="KW-1185">Reference proteome</keyword>
<dbReference type="GO" id="GO:0006355">
    <property type="term" value="P:regulation of DNA-templated transcription"/>
    <property type="evidence" value="ECO:0007669"/>
    <property type="project" value="InterPro"/>
</dbReference>
<dbReference type="Proteomes" id="UP000571950">
    <property type="component" value="Unassembled WGS sequence"/>
</dbReference>
<dbReference type="CDD" id="cd22231">
    <property type="entry name" value="RHH_NikR_HicB-like"/>
    <property type="match status" value="1"/>
</dbReference>
<evidence type="ECO:0000313" key="2">
    <source>
        <dbReference type="Proteomes" id="UP000571950"/>
    </source>
</evidence>
<name>A0A7W6BS66_9SPHN</name>
<organism evidence="1 2">
    <name type="scientific">Sphingobium jiangsuense</name>
    <dbReference type="NCBI Taxonomy" id="870476"/>
    <lineage>
        <taxon>Bacteria</taxon>
        <taxon>Pseudomonadati</taxon>
        <taxon>Pseudomonadota</taxon>
        <taxon>Alphaproteobacteria</taxon>
        <taxon>Sphingomonadales</taxon>
        <taxon>Sphingomonadaceae</taxon>
        <taxon>Sphingobium</taxon>
    </lineage>
</organism>
<dbReference type="InterPro" id="IPR010985">
    <property type="entry name" value="Ribbon_hlx_hlx"/>
</dbReference>
<reference evidence="1 2" key="1">
    <citation type="submission" date="2020-08" db="EMBL/GenBank/DDBJ databases">
        <title>Genomic Encyclopedia of Type Strains, Phase IV (KMG-IV): sequencing the most valuable type-strain genomes for metagenomic binning, comparative biology and taxonomic classification.</title>
        <authorList>
            <person name="Goeker M."/>
        </authorList>
    </citation>
    <scope>NUCLEOTIDE SEQUENCE [LARGE SCALE GENOMIC DNA]</scope>
    <source>
        <strain evidence="1 2">DSM 26189</strain>
    </source>
</reference>